<dbReference type="SUPFAM" id="SSF55811">
    <property type="entry name" value="Nudix"/>
    <property type="match status" value="1"/>
</dbReference>
<evidence type="ECO:0000313" key="7">
    <source>
        <dbReference type="Proteomes" id="UP000191024"/>
    </source>
</evidence>
<dbReference type="EMBL" id="LT598464">
    <property type="protein sequence ID" value="SCU81630.1"/>
    <property type="molecule type" value="Genomic_DNA"/>
</dbReference>
<dbReference type="Proteomes" id="UP000191024">
    <property type="component" value="Chromosome B"/>
</dbReference>
<sequence>MSDYVRSSTARIGRQNQVYSEVTGARLVAGCVCLSKDKTQVLMVQSSAHKQKWVLPKGGVENDENDFRITAMRETWEEAGAIGQIVKSLGSIEDMRPPKEWNKNLKNFEQALSDSDVNKHPPRSEFHFYEMIVDTLAEEFPERHKRDRKWFSYEDCKRELLRAKRPELLEALDRSNIVRKLS</sequence>
<dbReference type="GO" id="GO:0034431">
    <property type="term" value="F:bis(5'-adenosyl)-hexaphosphatase activity"/>
    <property type="evidence" value="ECO:0007669"/>
    <property type="project" value="TreeGrafter"/>
</dbReference>
<dbReference type="PANTHER" id="PTHR12629">
    <property type="entry name" value="DIPHOSPHOINOSITOL POLYPHOSPHATE PHOSPHOHYDROLASE"/>
    <property type="match status" value="1"/>
</dbReference>
<comment type="cofactor">
    <cofactor evidence="1">
        <name>Mg(2+)</name>
        <dbReference type="ChEBI" id="CHEBI:18420"/>
    </cofactor>
</comment>
<keyword evidence="4" id="KW-0460">Magnesium</keyword>
<dbReference type="GO" id="GO:0034432">
    <property type="term" value="F:bis(5'-adenosyl)-pentaphosphatase activity"/>
    <property type="evidence" value="ECO:0007669"/>
    <property type="project" value="TreeGrafter"/>
</dbReference>
<dbReference type="FunFam" id="3.90.79.10:FF:000066">
    <property type="entry name" value="DDP1p Polyphosphate phosphatase"/>
    <property type="match status" value="1"/>
</dbReference>
<dbReference type="OrthoDB" id="2011998at2759"/>
<gene>
    <name evidence="6" type="ORF">LAMI_0B07074G</name>
</gene>
<dbReference type="CDD" id="cd04666">
    <property type="entry name" value="NUDIX_DIPP2_like_Nudt4"/>
    <property type="match status" value="1"/>
</dbReference>
<dbReference type="STRING" id="1230905.A0A1G4IX49"/>
<dbReference type="Pfam" id="PF00293">
    <property type="entry name" value="NUDIX"/>
    <property type="match status" value="1"/>
</dbReference>
<dbReference type="InterPro" id="IPR047198">
    <property type="entry name" value="DDP-like_NUDIX"/>
</dbReference>
<dbReference type="PANTHER" id="PTHR12629:SF0">
    <property type="entry name" value="DIPHOSPHOINOSITOL-POLYPHOSPHATE DIPHOSPHATASE"/>
    <property type="match status" value="1"/>
</dbReference>
<dbReference type="PROSITE" id="PS51462">
    <property type="entry name" value="NUDIX"/>
    <property type="match status" value="1"/>
</dbReference>
<dbReference type="GO" id="GO:0008486">
    <property type="term" value="F:diphosphoinositol-polyphosphate diphosphatase activity"/>
    <property type="evidence" value="ECO:0007669"/>
    <property type="project" value="TreeGrafter"/>
</dbReference>
<dbReference type="AlphaFoldDB" id="A0A1G4IX49"/>
<evidence type="ECO:0000256" key="1">
    <source>
        <dbReference type="ARBA" id="ARBA00001946"/>
    </source>
</evidence>
<dbReference type="GO" id="GO:1901909">
    <property type="term" value="P:diadenosine hexaphosphate catabolic process"/>
    <property type="evidence" value="ECO:0007669"/>
    <property type="project" value="TreeGrafter"/>
</dbReference>
<organism evidence="6 7">
    <name type="scientific">Lachancea mirantina</name>
    <dbReference type="NCBI Taxonomy" id="1230905"/>
    <lineage>
        <taxon>Eukaryota</taxon>
        <taxon>Fungi</taxon>
        <taxon>Dikarya</taxon>
        <taxon>Ascomycota</taxon>
        <taxon>Saccharomycotina</taxon>
        <taxon>Saccharomycetes</taxon>
        <taxon>Saccharomycetales</taxon>
        <taxon>Saccharomycetaceae</taxon>
        <taxon>Lachancea</taxon>
    </lineage>
</organism>
<dbReference type="GO" id="GO:0005737">
    <property type="term" value="C:cytoplasm"/>
    <property type="evidence" value="ECO:0007669"/>
    <property type="project" value="TreeGrafter"/>
</dbReference>
<dbReference type="GO" id="GO:1901911">
    <property type="term" value="P:adenosine 5'-(hexahydrogen pentaphosphate) catabolic process"/>
    <property type="evidence" value="ECO:0007669"/>
    <property type="project" value="TreeGrafter"/>
</dbReference>
<dbReference type="GO" id="GO:0005634">
    <property type="term" value="C:nucleus"/>
    <property type="evidence" value="ECO:0007669"/>
    <property type="project" value="TreeGrafter"/>
</dbReference>
<dbReference type="GO" id="GO:0046872">
    <property type="term" value="F:metal ion binding"/>
    <property type="evidence" value="ECO:0007669"/>
    <property type="project" value="UniProtKB-KW"/>
</dbReference>
<name>A0A1G4IX49_9SACH</name>
<evidence type="ECO:0000256" key="2">
    <source>
        <dbReference type="ARBA" id="ARBA00022723"/>
    </source>
</evidence>
<keyword evidence="7" id="KW-1185">Reference proteome</keyword>
<dbReference type="Gene3D" id="3.90.79.10">
    <property type="entry name" value="Nucleoside Triphosphate Pyrophosphohydrolase"/>
    <property type="match status" value="1"/>
</dbReference>
<dbReference type="GO" id="GO:0000298">
    <property type="term" value="F:endopolyphosphatase activity"/>
    <property type="evidence" value="ECO:0007669"/>
    <property type="project" value="TreeGrafter"/>
</dbReference>
<keyword evidence="2" id="KW-0479">Metal-binding</keyword>
<protein>
    <submittedName>
        <fullName evidence="6">LAMI_0B07074g1_1</fullName>
    </submittedName>
</protein>
<dbReference type="InterPro" id="IPR015797">
    <property type="entry name" value="NUDIX_hydrolase-like_dom_sf"/>
</dbReference>
<evidence type="ECO:0000313" key="6">
    <source>
        <dbReference type="EMBL" id="SCU81630.1"/>
    </source>
</evidence>
<keyword evidence="3" id="KW-0378">Hydrolase</keyword>
<evidence type="ECO:0000256" key="3">
    <source>
        <dbReference type="ARBA" id="ARBA00022801"/>
    </source>
</evidence>
<reference evidence="6 7" key="1">
    <citation type="submission" date="2016-03" db="EMBL/GenBank/DDBJ databases">
        <authorList>
            <person name="Devillers H."/>
        </authorList>
    </citation>
    <scope>NUCLEOTIDE SEQUENCE [LARGE SCALE GENOMIC DNA]</scope>
    <source>
        <strain evidence="6">CBS 11717</strain>
    </source>
</reference>
<evidence type="ECO:0000256" key="4">
    <source>
        <dbReference type="ARBA" id="ARBA00022842"/>
    </source>
</evidence>
<proteinExistence type="predicted"/>
<feature type="domain" description="Nudix hydrolase" evidence="5">
    <location>
        <begin position="24"/>
        <end position="173"/>
    </location>
</feature>
<evidence type="ECO:0000259" key="5">
    <source>
        <dbReference type="PROSITE" id="PS51462"/>
    </source>
</evidence>
<dbReference type="InterPro" id="IPR000086">
    <property type="entry name" value="NUDIX_hydrolase_dom"/>
</dbReference>
<dbReference type="GO" id="GO:1901907">
    <property type="term" value="P:diadenosine pentaphosphate catabolic process"/>
    <property type="evidence" value="ECO:0007669"/>
    <property type="project" value="TreeGrafter"/>
</dbReference>
<dbReference type="GO" id="GO:0071543">
    <property type="term" value="P:diphosphoinositol polyphosphate metabolic process"/>
    <property type="evidence" value="ECO:0007669"/>
    <property type="project" value="TreeGrafter"/>
</dbReference>
<accession>A0A1G4IX49</accession>